<accession>A0AAE0ZCN3</accession>
<name>A0AAE0ZCN3_9GAST</name>
<dbReference type="EMBL" id="JAWDGP010004196">
    <property type="protein sequence ID" value="KAK3766750.1"/>
    <property type="molecule type" value="Genomic_DNA"/>
</dbReference>
<proteinExistence type="predicted"/>
<evidence type="ECO:0000313" key="2">
    <source>
        <dbReference type="Proteomes" id="UP001283361"/>
    </source>
</evidence>
<evidence type="ECO:0000313" key="1">
    <source>
        <dbReference type="EMBL" id="KAK3766750.1"/>
    </source>
</evidence>
<keyword evidence="2" id="KW-1185">Reference proteome</keyword>
<dbReference type="Proteomes" id="UP001283361">
    <property type="component" value="Unassembled WGS sequence"/>
</dbReference>
<comment type="caution">
    <text evidence="1">The sequence shown here is derived from an EMBL/GenBank/DDBJ whole genome shotgun (WGS) entry which is preliminary data.</text>
</comment>
<organism evidence="1 2">
    <name type="scientific">Elysia crispata</name>
    <name type="common">lettuce slug</name>
    <dbReference type="NCBI Taxonomy" id="231223"/>
    <lineage>
        <taxon>Eukaryota</taxon>
        <taxon>Metazoa</taxon>
        <taxon>Spiralia</taxon>
        <taxon>Lophotrochozoa</taxon>
        <taxon>Mollusca</taxon>
        <taxon>Gastropoda</taxon>
        <taxon>Heterobranchia</taxon>
        <taxon>Euthyneura</taxon>
        <taxon>Panpulmonata</taxon>
        <taxon>Sacoglossa</taxon>
        <taxon>Placobranchoidea</taxon>
        <taxon>Plakobranchidae</taxon>
        <taxon>Elysia</taxon>
    </lineage>
</organism>
<reference evidence="1" key="1">
    <citation type="journal article" date="2023" name="G3 (Bethesda)">
        <title>A reference genome for the long-term kleptoplast-retaining sea slug Elysia crispata morphotype clarki.</title>
        <authorList>
            <person name="Eastman K.E."/>
            <person name="Pendleton A.L."/>
            <person name="Shaikh M.A."/>
            <person name="Suttiyut T."/>
            <person name="Ogas R."/>
            <person name="Tomko P."/>
            <person name="Gavelis G."/>
            <person name="Widhalm J.R."/>
            <person name="Wisecaver J.H."/>
        </authorList>
    </citation>
    <scope>NUCLEOTIDE SEQUENCE</scope>
    <source>
        <strain evidence="1">ECLA1</strain>
    </source>
</reference>
<protein>
    <submittedName>
        <fullName evidence="1">Uncharacterized protein</fullName>
    </submittedName>
</protein>
<sequence length="101" mass="11294">MVDRTGSRRPREALWSCHISTRLLWPGNGCSPCLDYLNHDDQQCSIDQQSHPLTWQGLVSISWSSCGCVGWSAGQAMFAQRMRAITGPHQYGGDEQKNIQS</sequence>
<gene>
    <name evidence="1" type="ORF">RRG08_047273</name>
</gene>
<dbReference type="AlphaFoldDB" id="A0AAE0ZCN3"/>